<dbReference type="EMBL" id="JADUNP010000023">
    <property type="protein sequence ID" value="MBH1652911.1"/>
    <property type="molecule type" value="Genomic_DNA"/>
</dbReference>
<feature type="compositionally biased region" description="Pro residues" evidence="1">
    <location>
        <begin position="1"/>
        <end position="14"/>
    </location>
</feature>
<feature type="domain" description="Protein FecR C-terminal" evidence="3">
    <location>
        <begin position="211"/>
        <end position="265"/>
    </location>
</feature>
<name>A0AA89WP46_STEMA</name>
<gene>
    <name evidence="4" type="ORF">I5U67_12115</name>
</gene>
<dbReference type="GO" id="GO:0016989">
    <property type="term" value="F:sigma factor antagonist activity"/>
    <property type="evidence" value="ECO:0007669"/>
    <property type="project" value="TreeGrafter"/>
</dbReference>
<dbReference type="Gene3D" id="2.60.120.1440">
    <property type="match status" value="1"/>
</dbReference>
<evidence type="ECO:0000259" key="3">
    <source>
        <dbReference type="Pfam" id="PF16344"/>
    </source>
</evidence>
<proteinExistence type="predicted"/>
<accession>A0AA89WP46</accession>
<dbReference type="AlphaFoldDB" id="A0AA89WP46"/>
<organism evidence="4 5">
    <name type="scientific">Stenotrophomonas maltophilia</name>
    <name type="common">Pseudomonas maltophilia</name>
    <name type="synonym">Xanthomonas maltophilia</name>
    <dbReference type="NCBI Taxonomy" id="40324"/>
    <lineage>
        <taxon>Bacteria</taxon>
        <taxon>Pseudomonadati</taxon>
        <taxon>Pseudomonadota</taxon>
        <taxon>Gammaproteobacteria</taxon>
        <taxon>Lysobacterales</taxon>
        <taxon>Lysobacteraceae</taxon>
        <taxon>Stenotrophomonas</taxon>
        <taxon>Stenotrophomonas maltophilia group</taxon>
    </lineage>
</organism>
<dbReference type="Proteomes" id="UP000625930">
    <property type="component" value="Unassembled WGS sequence"/>
</dbReference>
<evidence type="ECO:0000313" key="4">
    <source>
        <dbReference type="EMBL" id="MBH1652911.1"/>
    </source>
</evidence>
<feature type="region of interest" description="Disordered" evidence="1">
    <location>
        <begin position="1"/>
        <end position="48"/>
    </location>
</feature>
<comment type="caution">
    <text evidence="4">The sequence shown here is derived from an EMBL/GenBank/DDBJ whole genome shotgun (WGS) entry which is preliminary data.</text>
</comment>
<protein>
    <submittedName>
        <fullName evidence="4">FecR domain-containing protein</fullName>
    </submittedName>
</protein>
<dbReference type="PANTHER" id="PTHR30273:SF2">
    <property type="entry name" value="PROTEIN FECR"/>
    <property type="match status" value="1"/>
</dbReference>
<reference evidence="4" key="1">
    <citation type="submission" date="2020-11" db="EMBL/GenBank/DDBJ databases">
        <title>Enhanced detection system for hospital associated transmission using whole genome sequencing surveillance.</title>
        <authorList>
            <person name="Harrison L.H."/>
            <person name="Van Tyne D."/>
            <person name="Marsh J.W."/>
            <person name="Griffith M.P."/>
            <person name="Snyder D.J."/>
            <person name="Cooper V.S."/>
            <person name="Mustapha M."/>
        </authorList>
    </citation>
    <scope>NUCLEOTIDE SEQUENCE</scope>
    <source>
        <strain evidence="4">STEN00091</strain>
    </source>
</reference>
<feature type="domain" description="FecR protein" evidence="2">
    <location>
        <begin position="76"/>
        <end position="167"/>
    </location>
</feature>
<dbReference type="InterPro" id="IPR006860">
    <property type="entry name" value="FecR"/>
</dbReference>
<evidence type="ECO:0000259" key="2">
    <source>
        <dbReference type="Pfam" id="PF04773"/>
    </source>
</evidence>
<evidence type="ECO:0000313" key="5">
    <source>
        <dbReference type="Proteomes" id="UP000625930"/>
    </source>
</evidence>
<dbReference type="InterPro" id="IPR032508">
    <property type="entry name" value="FecR_C"/>
</dbReference>
<dbReference type="Gene3D" id="3.55.50.30">
    <property type="match status" value="1"/>
</dbReference>
<dbReference type="Pfam" id="PF16344">
    <property type="entry name" value="FecR_C"/>
    <property type="match status" value="1"/>
</dbReference>
<feature type="compositionally biased region" description="Basic and acidic residues" evidence="1">
    <location>
        <begin position="23"/>
        <end position="34"/>
    </location>
</feature>
<dbReference type="PIRSF" id="PIRSF018266">
    <property type="entry name" value="FecR"/>
    <property type="match status" value="1"/>
</dbReference>
<dbReference type="PANTHER" id="PTHR30273">
    <property type="entry name" value="PERIPLASMIC SIGNAL SENSOR AND SIGMA FACTOR ACTIVATOR FECR-RELATED"/>
    <property type="match status" value="1"/>
</dbReference>
<dbReference type="Pfam" id="PF04773">
    <property type="entry name" value="FecR"/>
    <property type="match status" value="1"/>
</dbReference>
<evidence type="ECO:0000256" key="1">
    <source>
        <dbReference type="SAM" id="MobiDB-lite"/>
    </source>
</evidence>
<sequence length="283" mass="31135">MSPASPDPAPPSAPAEPSAEDMLDQHREALKERFPLPGPEQLQRRRGGSGAKRVLPVLLLAAAALLLADPAWQVRDYQTAVGERRDIELPDGSRVLLDAGTHLQVRRHRRSRQVLLAQGHARFEVQHSAWRRFQVDAGPVQVRNYGTVFDVDRQGDLSEVTLWRGEVGVSVDGGGTEQRLKPGQRLLAQPGSLSPPEAVDPDRAAWTTGRLQFDRMPLSEVLRILQRYHDRPIVLDDPALGPLQVSGVFDADRAETAVALLPEILPVQVHTAADGSLHLRARD</sequence>
<dbReference type="InterPro" id="IPR012373">
    <property type="entry name" value="Ferrdict_sens_TM"/>
</dbReference>